<dbReference type="CDD" id="cd23702">
    <property type="entry name" value="eL14"/>
    <property type="match status" value="1"/>
</dbReference>
<comment type="caution">
    <text evidence="4">The sequence shown here is derived from an EMBL/GenBank/DDBJ whole genome shotgun (WGS) entry which is preliminary data.</text>
</comment>
<evidence type="ECO:0000313" key="4">
    <source>
        <dbReference type="EMBL" id="GAH14151.1"/>
    </source>
</evidence>
<dbReference type="InterPro" id="IPR014722">
    <property type="entry name" value="Rib_uL2_dom2"/>
</dbReference>
<dbReference type="PANTHER" id="PTHR11127">
    <property type="entry name" value="60S RIBOSOMAL PROTEIN L14"/>
    <property type="match status" value="1"/>
</dbReference>
<feature type="domain" description="KOW" evidence="3">
    <location>
        <begin position="8"/>
        <end position="36"/>
    </location>
</feature>
<keyword evidence="2" id="KW-0687">Ribonucleoprotein</keyword>
<dbReference type="GO" id="GO:0003723">
    <property type="term" value="F:RNA binding"/>
    <property type="evidence" value="ECO:0007669"/>
    <property type="project" value="InterPro"/>
</dbReference>
<keyword evidence="1" id="KW-0689">Ribosomal protein</keyword>
<dbReference type="EMBL" id="BART01034068">
    <property type="protein sequence ID" value="GAH14151.1"/>
    <property type="molecule type" value="Genomic_DNA"/>
</dbReference>
<protein>
    <recommendedName>
        <fullName evidence="3">KOW domain-containing protein</fullName>
    </recommendedName>
</protein>
<organism evidence="4">
    <name type="scientific">marine sediment metagenome</name>
    <dbReference type="NCBI Taxonomy" id="412755"/>
    <lineage>
        <taxon>unclassified sequences</taxon>
        <taxon>metagenomes</taxon>
        <taxon>ecological metagenomes</taxon>
    </lineage>
</organism>
<name>X1D014_9ZZZZ</name>
<evidence type="ECO:0000256" key="2">
    <source>
        <dbReference type="ARBA" id="ARBA00023274"/>
    </source>
</evidence>
<dbReference type="PANTHER" id="PTHR11127:SF2">
    <property type="entry name" value="LARGE RIBOSOMAL SUBUNIT PROTEIN EL14"/>
    <property type="match status" value="1"/>
</dbReference>
<dbReference type="NCBIfam" id="NF003320">
    <property type="entry name" value="PRK04333.1"/>
    <property type="match status" value="1"/>
</dbReference>
<dbReference type="InterPro" id="IPR039660">
    <property type="entry name" value="Ribosomal_eL14"/>
</dbReference>
<dbReference type="SUPFAM" id="SSF50104">
    <property type="entry name" value="Translation proteins SH3-like domain"/>
    <property type="match status" value="1"/>
</dbReference>
<sequence>MSTIYEIGRVCVKTTGREAGKKCVIIEIIDKNFALVDGLVVKRRRVNFKHLEPLKDKVKISKEQKHKN</sequence>
<proteinExistence type="predicted"/>
<reference evidence="4" key="1">
    <citation type="journal article" date="2014" name="Front. Microbiol.">
        <title>High frequency of phylogenetically diverse reductive dehalogenase-homologous genes in deep subseafloor sedimentary metagenomes.</title>
        <authorList>
            <person name="Kawai M."/>
            <person name="Futagami T."/>
            <person name="Toyoda A."/>
            <person name="Takaki Y."/>
            <person name="Nishi S."/>
            <person name="Hori S."/>
            <person name="Arai W."/>
            <person name="Tsubouchi T."/>
            <person name="Morono Y."/>
            <person name="Uchiyama I."/>
            <person name="Ito T."/>
            <person name="Fujiyama A."/>
            <person name="Inagaki F."/>
            <person name="Takami H."/>
        </authorList>
    </citation>
    <scope>NUCLEOTIDE SEQUENCE</scope>
    <source>
        <strain evidence="4">Expedition CK06-06</strain>
    </source>
</reference>
<dbReference type="InterPro" id="IPR008991">
    <property type="entry name" value="Translation_prot_SH3-like_sf"/>
</dbReference>
<dbReference type="AlphaFoldDB" id="X1D014"/>
<feature type="non-terminal residue" evidence="4">
    <location>
        <position position="68"/>
    </location>
</feature>
<dbReference type="InterPro" id="IPR005824">
    <property type="entry name" value="KOW"/>
</dbReference>
<dbReference type="Pfam" id="PF00467">
    <property type="entry name" value="KOW"/>
    <property type="match status" value="1"/>
</dbReference>
<dbReference type="GO" id="GO:0003735">
    <property type="term" value="F:structural constituent of ribosome"/>
    <property type="evidence" value="ECO:0007669"/>
    <property type="project" value="InterPro"/>
</dbReference>
<gene>
    <name evidence="4" type="ORF">S01H4_58344</name>
</gene>
<evidence type="ECO:0000259" key="3">
    <source>
        <dbReference type="Pfam" id="PF00467"/>
    </source>
</evidence>
<evidence type="ECO:0000256" key="1">
    <source>
        <dbReference type="ARBA" id="ARBA00022980"/>
    </source>
</evidence>
<dbReference type="GO" id="GO:0042273">
    <property type="term" value="P:ribosomal large subunit biogenesis"/>
    <property type="evidence" value="ECO:0007669"/>
    <property type="project" value="TreeGrafter"/>
</dbReference>
<accession>X1D014</accession>
<dbReference type="GO" id="GO:0022625">
    <property type="term" value="C:cytosolic large ribosomal subunit"/>
    <property type="evidence" value="ECO:0007669"/>
    <property type="project" value="TreeGrafter"/>
</dbReference>
<dbReference type="Gene3D" id="2.30.30.30">
    <property type="match status" value="1"/>
</dbReference>